<comment type="caution">
    <text evidence="2">The sequence shown here is derived from an EMBL/GenBank/DDBJ whole genome shotgun (WGS) entry which is preliminary data.</text>
</comment>
<accession>A0ABN0NZ34</accession>
<gene>
    <name evidence="2" type="ORF">HMPREF9193_01014</name>
</gene>
<keyword evidence="1" id="KW-0732">Signal</keyword>
<name>A0ABN0NZ34_TRELE</name>
<evidence type="ECO:0000313" key="3">
    <source>
        <dbReference type="Proteomes" id="UP000016649"/>
    </source>
</evidence>
<evidence type="ECO:0000256" key="1">
    <source>
        <dbReference type="SAM" id="SignalP"/>
    </source>
</evidence>
<sequence length="1004" mass="111336">MRCFRKIALCAGWLFFFSALFAQIQPAAHVSLFKKLSVIKTQYFDIIFPVQSEKSARHLALHADTLYEKLCDALLLDTHSLFGKTRCPVLITPEYDVLNAYFTVVPYNRIVLRDCVPSSSFAVFSDTLVSVFYHELVHAVTLNIKSPFWHGTSAVFGDWVSPSLLLNFPTSFVEGAAVSFESMDGEGRLNDNYSLHVLRQAKIEDKFPDWRDVAGSYSLYTDGSLPYMFGASFSSFIQKKYGMRSYADFWKNGGTFYPFKLSAGIFKKTYGISLTQAWNDFKQTLVKPAVAEHGVNPLFAQKSSEYRESKKGKHLYTCLTASSSAIAWYDAASFSVFTAQTVKDGRSGKNGNIKKSFLYTSDLHERLSFSRDGKFLVSSGASGGSKAVHTVRVYDCERGSFVASFKHIRDGAIVTAAGGKQLLAGIETDGAQSSLVLYDWEYIAHTERRRTVHKDGRHSTHGGGTPLLPLVRIPFEANSLVFEPTDAGNGRIVCIVRSGVHTCLFIYDTANGTSAYYRVQKAIQTGGQSSAGQADFDLSLYDAQPVLSSLSVQNGKLYVSCALTPYTQPVLAWLDTSCLHTSDTVLEQGTGAVLLHVQDTQFSGGVFCPVPFAGGIAFISRFYEHRSLSFFEPHSADMNSSYALQLFPADNKIRPEHKQAAFTDRMAFTTGFTANFTAEYVPYHPLHYMKKGMIIPLAGSLNMDALKPYVSDIMPLGFSAATSDPAERFVLSCGAGFNVESKNAALSLSASGSEKAFTFAADAYAETKTDKIQNISTRLHTGFRIPVVSDFNSLYIQNNTFALYRLNGDTQVRAGYTLLDEAKLGFVRTQKTGIGYYDVLSAGVSFVLHMHKNWSAEGISFMPAVFYNAFETSFHFPFLIPFKNPRNFTLNLPFSLVARYYINARTNVHIGATAVLFSCDIQKPLPFAPIFFRRLTFDGGAECKWLDAYERTQLSVHTSLFTTFTFNSGSAVAFPIDMGAAVLWSPEQKDMHGFSVRFKFSVKR</sequence>
<feature type="chain" id="PRO_5045037115" evidence="1">
    <location>
        <begin position="23"/>
        <end position="1004"/>
    </location>
</feature>
<organism evidence="2 3">
    <name type="scientific">Treponema lecithinolyticum ATCC 700332</name>
    <dbReference type="NCBI Taxonomy" id="1321815"/>
    <lineage>
        <taxon>Bacteria</taxon>
        <taxon>Pseudomonadati</taxon>
        <taxon>Spirochaetota</taxon>
        <taxon>Spirochaetia</taxon>
        <taxon>Spirochaetales</taxon>
        <taxon>Treponemataceae</taxon>
        <taxon>Treponema</taxon>
    </lineage>
</organism>
<keyword evidence="3" id="KW-1185">Reference proteome</keyword>
<protein>
    <submittedName>
        <fullName evidence="2">Uncharacterized protein</fullName>
    </submittedName>
</protein>
<reference evidence="2 3" key="1">
    <citation type="submission" date="2013-08" db="EMBL/GenBank/DDBJ databases">
        <authorList>
            <person name="Weinstock G."/>
            <person name="Sodergren E."/>
            <person name="Wylie T."/>
            <person name="Fulton L."/>
            <person name="Fulton R."/>
            <person name="Fronick C."/>
            <person name="O'Laughlin M."/>
            <person name="Godfrey J."/>
            <person name="Miner T."/>
            <person name="Herter B."/>
            <person name="Appelbaum E."/>
            <person name="Cordes M."/>
            <person name="Lek S."/>
            <person name="Wollam A."/>
            <person name="Pepin K.H."/>
            <person name="Palsikar V.B."/>
            <person name="Mitreva M."/>
            <person name="Wilson R.K."/>
        </authorList>
    </citation>
    <scope>NUCLEOTIDE SEQUENCE [LARGE SCALE GENOMIC DNA]</scope>
    <source>
        <strain evidence="2 3">ATCC 700332</strain>
    </source>
</reference>
<dbReference type="Proteomes" id="UP000016649">
    <property type="component" value="Unassembled WGS sequence"/>
</dbReference>
<dbReference type="SUPFAM" id="SSF82171">
    <property type="entry name" value="DPP6 N-terminal domain-like"/>
    <property type="match status" value="1"/>
</dbReference>
<evidence type="ECO:0000313" key="2">
    <source>
        <dbReference type="EMBL" id="ERJ93341.1"/>
    </source>
</evidence>
<feature type="signal peptide" evidence="1">
    <location>
        <begin position="1"/>
        <end position="22"/>
    </location>
</feature>
<proteinExistence type="predicted"/>
<dbReference type="EMBL" id="AWVH01000026">
    <property type="protein sequence ID" value="ERJ93341.1"/>
    <property type="molecule type" value="Genomic_DNA"/>
</dbReference>